<keyword evidence="3" id="KW-1185">Reference proteome</keyword>
<evidence type="ECO:0000313" key="2">
    <source>
        <dbReference type="EMBL" id="KAK1484620.1"/>
    </source>
</evidence>
<sequence length="83" mass="8998">MLSRPGIPAEPNVTSFIDVELAMGLSQVSYYVTTKLSLDKGWINFFVALLHFTLYAPFLPSGAYAFAKGFNGVVLPINVNAAD</sequence>
<dbReference type="AlphaFoldDB" id="A0AAI9VH28"/>
<name>A0AAI9VH28_9PEZI</name>
<protein>
    <submittedName>
        <fullName evidence="2">Uncharacterized protein</fullName>
    </submittedName>
</protein>
<dbReference type="EMBL" id="MPDP01000077">
    <property type="protein sequence ID" value="KAK1484620.1"/>
    <property type="molecule type" value="Genomic_DNA"/>
</dbReference>
<feature type="transmembrane region" description="Helical" evidence="1">
    <location>
        <begin position="41"/>
        <end position="59"/>
    </location>
</feature>
<keyword evidence="1" id="KW-0812">Transmembrane</keyword>
<evidence type="ECO:0000256" key="1">
    <source>
        <dbReference type="SAM" id="Phobius"/>
    </source>
</evidence>
<keyword evidence="1" id="KW-0472">Membrane</keyword>
<proteinExistence type="predicted"/>
<evidence type="ECO:0000313" key="3">
    <source>
        <dbReference type="Proteomes" id="UP001239213"/>
    </source>
</evidence>
<comment type="caution">
    <text evidence="2">The sequence shown here is derived from an EMBL/GenBank/DDBJ whole genome shotgun (WGS) entry which is preliminary data.</text>
</comment>
<reference evidence="2" key="1">
    <citation type="submission" date="2016-11" db="EMBL/GenBank/DDBJ databases">
        <title>The genome sequence of Colletotrichum cuscutae.</title>
        <authorList>
            <person name="Baroncelli R."/>
        </authorList>
    </citation>
    <scope>NUCLEOTIDE SEQUENCE</scope>
    <source>
        <strain evidence="2">IMI 304802</strain>
    </source>
</reference>
<dbReference type="Proteomes" id="UP001239213">
    <property type="component" value="Unassembled WGS sequence"/>
</dbReference>
<organism evidence="2 3">
    <name type="scientific">Colletotrichum cuscutae</name>
    <dbReference type="NCBI Taxonomy" id="1209917"/>
    <lineage>
        <taxon>Eukaryota</taxon>
        <taxon>Fungi</taxon>
        <taxon>Dikarya</taxon>
        <taxon>Ascomycota</taxon>
        <taxon>Pezizomycotina</taxon>
        <taxon>Sordariomycetes</taxon>
        <taxon>Hypocreomycetidae</taxon>
        <taxon>Glomerellales</taxon>
        <taxon>Glomerellaceae</taxon>
        <taxon>Colletotrichum</taxon>
        <taxon>Colletotrichum acutatum species complex</taxon>
    </lineage>
</organism>
<accession>A0AAI9VH28</accession>
<gene>
    <name evidence="2" type="ORF">CCUS01_15528</name>
</gene>
<keyword evidence="1" id="KW-1133">Transmembrane helix</keyword>